<accession>A0ABP7NHB3</accession>
<dbReference type="Proteomes" id="UP001501337">
    <property type="component" value="Unassembled WGS sequence"/>
</dbReference>
<feature type="transmembrane region" description="Helical" evidence="1">
    <location>
        <begin position="167"/>
        <end position="186"/>
    </location>
</feature>
<dbReference type="InterPro" id="IPR002823">
    <property type="entry name" value="DUF112_TM"/>
</dbReference>
<protein>
    <submittedName>
        <fullName evidence="3">Tripartite tricarboxylate transporter permease</fullName>
    </submittedName>
</protein>
<reference evidence="4" key="1">
    <citation type="journal article" date="2019" name="Int. J. Syst. Evol. Microbiol.">
        <title>The Global Catalogue of Microorganisms (GCM) 10K type strain sequencing project: providing services to taxonomists for standard genome sequencing and annotation.</title>
        <authorList>
            <consortium name="The Broad Institute Genomics Platform"/>
            <consortium name="The Broad Institute Genome Sequencing Center for Infectious Disease"/>
            <person name="Wu L."/>
            <person name="Ma J."/>
        </authorList>
    </citation>
    <scope>NUCLEOTIDE SEQUENCE [LARGE SCALE GENOMIC DNA]</scope>
    <source>
        <strain evidence="4">JCM 17555</strain>
    </source>
</reference>
<sequence length="515" mass="53532">MLEHLLAGFATLMTPITLAAAALGLVGGIFVGALPGLTATMAVAVLAPFTFFIDATIGIPFLLGVYKGAIYGGSIPAITINTPGTAASAATAIDGNALANRGRVRLALETSLFASVLADLLSTVVLILVAAPLASIAISFGSSEFVLLYLFALTLIAGVSGNDFVKGLLSAAGGLLLAVIGLDPMTGFQRFTFGVTDLLQGISLVPLLIGMFALSEILIQAENGAAKSQGMDRLGGRGLSWRQARSLLPVSLRSTGIGTFLGALPGLGAEISCWISYGVAKRRSRRPQQFGKGSLSGICAAEAGNNAVVPAALIPMMVFGIPGDTITAVLLGAFMAHDLMPGPLLFERAPDLMYGFFAILLVTNIMLIAFGLLAIRHLRHINRIPQGLLYPAVVVLCFAGAFSVNNSSFDLVIMLAGGVLGYGMRKTGVPIPPLVIALLLAPGLENALRQTLLLSNGSLSIFVTRPISLVLLSLLVLSIVVMIWRYVAIQREAAQDAVSPQMPPAQTPSKVSSQE</sequence>
<feature type="transmembrane region" description="Helical" evidence="1">
    <location>
        <begin position="354"/>
        <end position="375"/>
    </location>
</feature>
<dbReference type="EMBL" id="BAABBO010000001">
    <property type="protein sequence ID" value="GAA3947187.1"/>
    <property type="molecule type" value="Genomic_DNA"/>
</dbReference>
<dbReference type="PANTHER" id="PTHR35342:SF5">
    <property type="entry name" value="TRICARBOXYLIC TRANSPORT PROTEIN"/>
    <property type="match status" value="1"/>
</dbReference>
<feature type="transmembrane region" description="Helical" evidence="1">
    <location>
        <begin position="145"/>
        <end position="161"/>
    </location>
</feature>
<evidence type="ECO:0000256" key="1">
    <source>
        <dbReference type="SAM" id="Phobius"/>
    </source>
</evidence>
<dbReference type="PANTHER" id="PTHR35342">
    <property type="entry name" value="TRICARBOXYLIC TRANSPORT PROTEIN"/>
    <property type="match status" value="1"/>
</dbReference>
<name>A0ABP7NHB3_9GAMM</name>
<feature type="transmembrane region" description="Helical" evidence="1">
    <location>
        <begin position="198"/>
        <end position="219"/>
    </location>
</feature>
<organism evidence="3 4">
    <name type="scientific">Allohahella marinimesophila</name>
    <dbReference type="NCBI Taxonomy" id="1054972"/>
    <lineage>
        <taxon>Bacteria</taxon>
        <taxon>Pseudomonadati</taxon>
        <taxon>Pseudomonadota</taxon>
        <taxon>Gammaproteobacteria</taxon>
        <taxon>Oceanospirillales</taxon>
        <taxon>Hahellaceae</taxon>
        <taxon>Allohahella</taxon>
    </lineage>
</organism>
<evidence type="ECO:0000259" key="2">
    <source>
        <dbReference type="Pfam" id="PF01970"/>
    </source>
</evidence>
<feature type="transmembrane region" description="Helical" evidence="1">
    <location>
        <begin position="112"/>
        <end position="133"/>
    </location>
</feature>
<keyword evidence="1" id="KW-0472">Membrane</keyword>
<feature type="transmembrane region" description="Helical" evidence="1">
    <location>
        <begin position="6"/>
        <end position="31"/>
    </location>
</feature>
<keyword evidence="4" id="KW-1185">Reference proteome</keyword>
<proteinExistence type="predicted"/>
<feature type="domain" description="DUF112" evidence="2">
    <location>
        <begin position="18"/>
        <end position="436"/>
    </location>
</feature>
<comment type="caution">
    <text evidence="3">The sequence shown here is derived from an EMBL/GenBank/DDBJ whole genome shotgun (WGS) entry which is preliminary data.</text>
</comment>
<keyword evidence="1" id="KW-1133">Transmembrane helix</keyword>
<keyword evidence="1" id="KW-0812">Transmembrane</keyword>
<feature type="transmembrane region" description="Helical" evidence="1">
    <location>
        <begin position="469"/>
        <end position="487"/>
    </location>
</feature>
<gene>
    <name evidence="3" type="ORF">GCM10022278_02960</name>
</gene>
<feature type="transmembrane region" description="Helical" evidence="1">
    <location>
        <begin position="43"/>
        <end position="66"/>
    </location>
</feature>
<dbReference type="Pfam" id="PF01970">
    <property type="entry name" value="TctA"/>
    <property type="match status" value="1"/>
</dbReference>
<evidence type="ECO:0000313" key="4">
    <source>
        <dbReference type="Proteomes" id="UP001501337"/>
    </source>
</evidence>
<feature type="transmembrane region" description="Helical" evidence="1">
    <location>
        <begin position="387"/>
        <end position="409"/>
    </location>
</feature>
<evidence type="ECO:0000313" key="3">
    <source>
        <dbReference type="EMBL" id="GAA3947187.1"/>
    </source>
</evidence>
<dbReference type="RefSeq" id="WP_344802552.1">
    <property type="nucleotide sequence ID" value="NZ_BAABBO010000001.1"/>
</dbReference>
<feature type="transmembrane region" description="Helical" evidence="1">
    <location>
        <begin position="312"/>
        <end position="334"/>
    </location>
</feature>